<dbReference type="EMBL" id="VSFF01000009">
    <property type="protein sequence ID" value="TYC12415.1"/>
    <property type="molecule type" value="Genomic_DNA"/>
</dbReference>
<keyword evidence="2" id="KW-1185">Reference proteome</keyword>
<dbReference type="PROSITE" id="PS51257">
    <property type="entry name" value="PROKAR_LIPOPROTEIN"/>
    <property type="match status" value="1"/>
</dbReference>
<dbReference type="AlphaFoldDB" id="A0A5D0U3Y5"/>
<dbReference type="RefSeq" id="WP_148352355.1">
    <property type="nucleotide sequence ID" value="NZ_JBHSBF010000012.1"/>
</dbReference>
<sequence length="168" mass="17006">MGFKVWVVVVAVLVGSAGCGGGDDGGGVASAGGAAGGVSASASPSVSAEDARLKFAQCMRENGVDVPDPGSGDASALRLGKGAGREKLQAALKQCQQWLQAGGKLPDMKDPKKRDQYVKFAQCMREHGVDMPDPGPDGQIRLPSKGVDKAAVEKARKACQGSLPGAGE</sequence>
<organism evidence="1 2">
    <name type="scientific">Actinomadura syzygii</name>
    <dbReference type="NCBI Taxonomy" id="1427538"/>
    <lineage>
        <taxon>Bacteria</taxon>
        <taxon>Bacillati</taxon>
        <taxon>Actinomycetota</taxon>
        <taxon>Actinomycetes</taxon>
        <taxon>Streptosporangiales</taxon>
        <taxon>Thermomonosporaceae</taxon>
        <taxon>Actinomadura</taxon>
    </lineage>
</organism>
<protein>
    <submittedName>
        <fullName evidence="1">Uncharacterized protein</fullName>
    </submittedName>
</protein>
<dbReference type="OrthoDB" id="7949713at2"/>
<name>A0A5D0U3Y5_9ACTN</name>
<gene>
    <name evidence="1" type="ORF">FXF65_24510</name>
</gene>
<accession>A0A5D0U3Y5</accession>
<comment type="caution">
    <text evidence="1">The sequence shown here is derived from an EMBL/GenBank/DDBJ whole genome shotgun (WGS) entry which is preliminary data.</text>
</comment>
<reference evidence="1 2" key="1">
    <citation type="submission" date="2019-08" db="EMBL/GenBank/DDBJ databases">
        <title>Actinomadura sp. nov. CYP1-5 isolated from mountain soil.</title>
        <authorList>
            <person name="Songsumanus A."/>
            <person name="Kuncharoen N."/>
            <person name="Kudo T."/>
            <person name="Yuki M."/>
            <person name="Igarashi Y."/>
            <person name="Tanasupawat S."/>
        </authorList>
    </citation>
    <scope>NUCLEOTIDE SEQUENCE [LARGE SCALE GENOMIC DNA]</scope>
    <source>
        <strain evidence="1 2">GKU157</strain>
    </source>
</reference>
<dbReference type="Proteomes" id="UP000322634">
    <property type="component" value="Unassembled WGS sequence"/>
</dbReference>
<evidence type="ECO:0000313" key="2">
    <source>
        <dbReference type="Proteomes" id="UP000322634"/>
    </source>
</evidence>
<proteinExistence type="predicted"/>
<evidence type="ECO:0000313" key="1">
    <source>
        <dbReference type="EMBL" id="TYC12415.1"/>
    </source>
</evidence>